<dbReference type="EMBL" id="CAJNIZ010014125">
    <property type="protein sequence ID" value="CAE7358240.1"/>
    <property type="molecule type" value="Genomic_DNA"/>
</dbReference>
<evidence type="ECO:0000259" key="1">
    <source>
        <dbReference type="PROSITE" id="PS51471"/>
    </source>
</evidence>
<dbReference type="GO" id="GO:0006307">
    <property type="term" value="P:DNA alkylation repair"/>
    <property type="evidence" value="ECO:0007669"/>
    <property type="project" value="InterPro"/>
</dbReference>
<accession>A0A812PQW8</accession>
<dbReference type="GO" id="GO:0051213">
    <property type="term" value="F:dioxygenase activity"/>
    <property type="evidence" value="ECO:0007669"/>
    <property type="project" value="InterPro"/>
</dbReference>
<dbReference type="PROSITE" id="PS51471">
    <property type="entry name" value="FE2OG_OXY"/>
    <property type="match status" value="1"/>
</dbReference>
<reference evidence="2" key="1">
    <citation type="submission" date="2021-02" db="EMBL/GenBank/DDBJ databases">
        <authorList>
            <person name="Dougan E. K."/>
            <person name="Rhodes N."/>
            <person name="Thang M."/>
            <person name="Chan C."/>
        </authorList>
    </citation>
    <scope>NUCLEOTIDE SEQUENCE</scope>
</reference>
<dbReference type="InterPro" id="IPR027450">
    <property type="entry name" value="AlkB-like"/>
</dbReference>
<organism evidence="2 3">
    <name type="scientific">Symbiodinium pilosum</name>
    <name type="common">Dinoflagellate</name>
    <dbReference type="NCBI Taxonomy" id="2952"/>
    <lineage>
        <taxon>Eukaryota</taxon>
        <taxon>Sar</taxon>
        <taxon>Alveolata</taxon>
        <taxon>Dinophyceae</taxon>
        <taxon>Suessiales</taxon>
        <taxon>Symbiodiniaceae</taxon>
        <taxon>Symbiodinium</taxon>
    </lineage>
</organism>
<dbReference type="InterPro" id="IPR037151">
    <property type="entry name" value="AlkB-like_sf"/>
</dbReference>
<dbReference type="PANTHER" id="PTHR31212">
    <property type="entry name" value="ALPHA-KETOGLUTARATE-DEPENDENT DIOXYGENASE ALKB HOMOLOG 3"/>
    <property type="match status" value="1"/>
</dbReference>
<feature type="domain" description="Fe2OG dioxygenase" evidence="1">
    <location>
        <begin position="20"/>
        <end position="119"/>
    </location>
</feature>
<proteinExistence type="predicted"/>
<dbReference type="Pfam" id="PF13532">
    <property type="entry name" value="2OG-FeII_Oxy_2"/>
    <property type="match status" value="1"/>
</dbReference>
<dbReference type="InterPro" id="IPR032854">
    <property type="entry name" value="ALKBH3"/>
</dbReference>
<dbReference type="Gene3D" id="2.60.120.590">
    <property type="entry name" value="Alpha-ketoglutarate-dependent dioxygenase AlkB-like"/>
    <property type="match status" value="1"/>
</dbReference>
<evidence type="ECO:0000313" key="2">
    <source>
        <dbReference type="EMBL" id="CAE7358240.1"/>
    </source>
</evidence>
<dbReference type="SUPFAM" id="SSF51197">
    <property type="entry name" value="Clavaminate synthase-like"/>
    <property type="match status" value="1"/>
</dbReference>
<comment type="caution">
    <text evidence="2">The sequence shown here is derived from an EMBL/GenBank/DDBJ whole genome shotgun (WGS) entry which is preliminary data.</text>
</comment>
<keyword evidence="3" id="KW-1185">Reference proteome</keyword>
<dbReference type="InterPro" id="IPR005123">
    <property type="entry name" value="Oxoglu/Fe-dep_dioxygenase_dom"/>
</dbReference>
<sequence>MAEVMSVCMPLCGLAAQASWPNSCNLNLYQDGQHSVGWHADNEALFQGKYQDCRIISLSLGQSRRFELMCGQDFHRLELSDGDLCTMEGMTQKWYKHRVPKESGRNVGPRINLTWRWIVQHHDCPCAEAPEAPEVPAKRKRTSCASVGGWSASHG</sequence>
<evidence type="ECO:0000313" key="3">
    <source>
        <dbReference type="Proteomes" id="UP000649617"/>
    </source>
</evidence>
<dbReference type="OrthoDB" id="545910at2759"/>
<dbReference type="Proteomes" id="UP000649617">
    <property type="component" value="Unassembled WGS sequence"/>
</dbReference>
<gene>
    <name evidence="2" type="primary">Alkbh3</name>
    <name evidence="2" type="ORF">SPIL2461_LOCUS8542</name>
</gene>
<protein>
    <submittedName>
        <fullName evidence="2">Alkbh3 protein</fullName>
    </submittedName>
</protein>
<dbReference type="AlphaFoldDB" id="A0A812PQW8"/>
<name>A0A812PQW8_SYMPI</name>
<dbReference type="PANTHER" id="PTHR31212:SF4">
    <property type="entry name" value="ALPHA-KETOGLUTARATE-DEPENDENT DIOXYGENASE ALKB HOMOLOG 3"/>
    <property type="match status" value="1"/>
</dbReference>